<evidence type="ECO:0000313" key="11">
    <source>
        <dbReference type="Proteomes" id="UP001195724"/>
    </source>
</evidence>
<gene>
    <name evidence="10" type="ORF">JOE68_000802</name>
</gene>
<protein>
    <submittedName>
        <fullName evidence="10">Multiple sugar transport system permease protein</fullName>
    </submittedName>
</protein>
<name>A0ABS2S128_9PSEU</name>
<reference evidence="10 11" key="1">
    <citation type="submission" date="2021-01" db="EMBL/GenBank/DDBJ databases">
        <title>Sequencing the genomes of 1000 actinobacteria strains.</title>
        <authorList>
            <person name="Klenk H.-P."/>
        </authorList>
    </citation>
    <scope>NUCLEOTIDE SEQUENCE [LARGE SCALE GENOMIC DNA]</scope>
    <source>
        <strain evidence="10 11">DSM 44581</strain>
    </source>
</reference>
<dbReference type="PANTHER" id="PTHR30193">
    <property type="entry name" value="ABC TRANSPORTER PERMEASE PROTEIN"/>
    <property type="match status" value="1"/>
</dbReference>
<feature type="transmembrane region" description="Helical" evidence="7">
    <location>
        <begin position="181"/>
        <end position="204"/>
    </location>
</feature>
<keyword evidence="2 7" id="KW-0813">Transport</keyword>
<evidence type="ECO:0000256" key="3">
    <source>
        <dbReference type="ARBA" id="ARBA00022475"/>
    </source>
</evidence>
<keyword evidence="5 7" id="KW-1133">Transmembrane helix</keyword>
<feature type="transmembrane region" description="Helical" evidence="7">
    <location>
        <begin position="100"/>
        <end position="121"/>
    </location>
</feature>
<dbReference type="PROSITE" id="PS50928">
    <property type="entry name" value="ABC_TM1"/>
    <property type="match status" value="1"/>
</dbReference>
<evidence type="ECO:0000313" key="10">
    <source>
        <dbReference type="EMBL" id="MBM7809937.1"/>
    </source>
</evidence>
<organism evidence="10 11">
    <name type="scientific">Saccharothrix algeriensis</name>
    <dbReference type="NCBI Taxonomy" id="173560"/>
    <lineage>
        <taxon>Bacteria</taxon>
        <taxon>Bacillati</taxon>
        <taxon>Actinomycetota</taxon>
        <taxon>Actinomycetes</taxon>
        <taxon>Pseudonocardiales</taxon>
        <taxon>Pseudonocardiaceae</taxon>
        <taxon>Saccharothrix</taxon>
    </lineage>
</organism>
<dbReference type="InterPro" id="IPR051393">
    <property type="entry name" value="ABC_transporter_permease"/>
</dbReference>
<feature type="transmembrane region" description="Helical" evidence="7">
    <location>
        <begin position="36"/>
        <end position="56"/>
    </location>
</feature>
<dbReference type="RefSeq" id="WP_204840981.1">
    <property type="nucleotide sequence ID" value="NZ_JAFBCL010000001.1"/>
</dbReference>
<dbReference type="SUPFAM" id="SSF161098">
    <property type="entry name" value="MetI-like"/>
    <property type="match status" value="1"/>
</dbReference>
<evidence type="ECO:0000256" key="4">
    <source>
        <dbReference type="ARBA" id="ARBA00022692"/>
    </source>
</evidence>
<dbReference type="InterPro" id="IPR000515">
    <property type="entry name" value="MetI-like"/>
</dbReference>
<evidence type="ECO:0000259" key="9">
    <source>
        <dbReference type="PROSITE" id="PS50928"/>
    </source>
</evidence>
<comment type="caution">
    <text evidence="10">The sequence shown here is derived from an EMBL/GenBank/DDBJ whole genome shotgun (WGS) entry which is preliminary data.</text>
</comment>
<evidence type="ECO:0000256" key="2">
    <source>
        <dbReference type="ARBA" id="ARBA00022448"/>
    </source>
</evidence>
<evidence type="ECO:0000256" key="8">
    <source>
        <dbReference type="SAM" id="MobiDB-lite"/>
    </source>
</evidence>
<keyword evidence="10" id="KW-0762">Sugar transport</keyword>
<feature type="region of interest" description="Disordered" evidence="8">
    <location>
        <begin position="1"/>
        <end position="27"/>
    </location>
</feature>
<dbReference type="EMBL" id="JAFBCL010000001">
    <property type="protein sequence ID" value="MBM7809937.1"/>
    <property type="molecule type" value="Genomic_DNA"/>
</dbReference>
<keyword evidence="4 7" id="KW-0812">Transmembrane</keyword>
<evidence type="ECO:0000256" key="6">
    <source>
        <dbReference type="ARBA" id="ARBA00023136"/>
    </source>
</evidence>
<feature type="transmembrane region" description="Helical" evidence="7">
    <location>
        <begin position="240"/>
        <end position="262"/>
    </location>
</feature>
<keyword evidence="6 7" id="KW-0472">Membrane</keyword>
<accession>A0ABS2S128</accession>
<evidence type="ECO:0000256" key="7">
    <source>
        <dbReference type="RuleBase" id="RU363032"/>
    </source>
</evidence>
<comment type="subcellular location">
    <subcellularLocation>
        <location evidence="1 7">Cell membrane</location>
        <topology evidence="1 7">Multi-pass membrane protein</topology>
    </subcellularLocation>
</comment>
<feature type="domain" description="ABC transmembrane type-1" evidence="9">
    <location>
        <begin position="95"/>
        <end position="315"/>
    </location>
</feature>
<evidence type="ECO:0000256" key="5">
    <source>
        <dbReference type="ARBA" id="ARBA00022989"/>
    </source>
</evidence>
<dbReference type="Pfam" id="PF00528">
    <property type="entry name" value="BPD_transp_1"/>
    <property type="match status" value="1"/>
</dbReference>
<keyword evidence="11" id="KW-1185">Reference proteome</keyword>
<proteinExistence type="inferred from homology"/>
<comment type="similarity">
    <text evidence="7">Belongs to the binding-protein-dependent transport system permease family.</text>
</comment>
<dbReference type="CDD" id="cd06261">
    <property type="entry name" value="TM_PBP2"/>
    <property type="match status" value="1"/>
</dbReference>
<feature type="compositionally biased region" description="Low complexity" evidence="8">
    <location>
        <begin position="1"/>
        <end position="18"/>
    </location>
</feature>
<feature type="transmembrane region" description="Helical" evidence="7">
    <location>
        <begin position="133"/>
        <end position="153"/>
    </location>
</feature>
<dbReference type="Proteomes" id="UP001195724">
    <property type="component" value="Unassembled WGS sequence"/>
</dbReference>
<dbReference type="InterPro" id="IPR035906">
    <property type="entry name" value="MetI-like_sf"/>
</dbReference>
<sequence>MTAVAEQPVAAAAEAPAARGPRRRSRPTGIAGRREWLWGLAFIAPTGLGLLAFYIWPVFQTLYFSFTEWGAFGGHRWVGLENYAKLLGDPEVLKALKNTLVYAGLVLLGVPVSLVLAALINTPGLRGAPVYRVLYFLPVVTMPAAVGMVWRWLYNGDLGLVNYVLSLFGISGQHWVADPRFALYATVVVGIWMTVGYNMVIFAAGLNGIPRDYYEAAELDGAGRIRQFFSITLPMLSPTAFFITVLTSIGALQVFDVIYLMLGTNSSALRNPAIDENKTIVFLFYERAFVDNDKGYAAAVAFVLLLVILVLTAIQFRAQKKWVHYA</sequence>
<dbReference type="Gene3D" id="1.10.3720.10">
    <property type="entry name" value="MetI-like"/>
    <property type="match status" value="1"/>
</dbReference>
<keyword evidence="3" id="KW-1003">Cell membrane</keyword>
<dbReference type="PANTHER" id="PTHR30193:SF37">
    <property type="entry name" value="INNER MEMBRANE ABC TRANSPORTER PERMEASE PROTEIN YCJO"/>
    <property type="match status" value="1"/>
</dbReference>
<evidence type="ECO:0000256" key="1">
    <source>
        <dbReference type="ARBA" id="ARBA00004651"/>
    </source>
</evidence>
<feature type="transmembrane region" description="Helical" evidence="7">
    <location>
        <begin position="295"/>
        <end position="314"/>
    </location>
</feature>